<reference evidence="1 2" key="1">
    <citation type="submission" date="2020-08" db="EMBL/GenBank/DDBJ databases">
        <title>Genomic Encyclopedia of Type Strains, Phase IV (KMG-V): Genome sequencing to study the core and pangenomes of soil and plant-associated prokaryotes.</title>
        <authorList>
            <person name="Whitman W."/>
        </authorList>
    </citation>
    <scope>NUCLEOTIDE SEQUENCE [LARGE SCALE GENOMIC DNA]</scope>
    <source>
        <strain evidence="1 2">SEMIA 415</strain>
    </source>
</reference>
<organism evidence="1 2">
    <name type="scientific">Rhizobium leguminosarum</name>
    <dbReference type="NCBI Taxonomy" id="384"/>
    <lineage>
        <taxon>Bacteria</taxon>
        <taxon>Pseudomonadati</taxon>
        <taxon>Pseudomonadota</taxon>
        <taxon>Alphaproteobacteria</taxon>
        <taxon>Hyphomicrobiales</taxon>
        <taxon>Rhizobiaceae</taxon>
        <taxon>Rhizobium/Agrobacterium group</taxon>
        <taxon>Rhizobium</taxon>
    </lineage>
</organism>
<gene>
    <name evidence="1" type="ORF">GGE16_002502</name>
</gene>
<evidence type="ECO:0000313" key="2">
    <source>
        <dbReference type="Proteomes" id="UP000538507"/>
    </source>
</evidence>
<accession>A0AAE2MJJ4</accession>
<name>A0AAE2MJJ4_RHILE</name>
<comment type="caution">
    <text evidence="1">The sequence shown here is derived from an EMBL/GenBank/DDBJ whole genome shotgun (WGS) entry which is preliminary data.</text>
</comment>
<proteinExistence type="predicted"/>
<dbReference type="AlphaFoldDB" id="A0AAE2MJJ4"/>
<evidence type="ECO:0000313" key="1">
    <source>
        <dbReference type="EMBL" id="MBB4290462.1"/>
    </source>
</evidence>
<sequence>MTMPDQPFDLAHPTMEMVPTATPRAALNGLITQQAVAELDRRKIPRQTSRLLRFRSSFLRLSRFICANKAIHRFPLRSALKGRNTGSYTKTEGVIIHS</sequence>
<dbReference type="EMBL" id="JACIGO010000002">
    <property type="protein sequence ID" value="MBB4290462.1"/>
    <property type="molecule type" value="Genomic_DNA"/>
</dbReference>
<protein>
    <submittedName>
        <fullName evidence="1">Uncharacterized protein</fullName>
    </submittedName>
</protein>
<dbReference type="Proteomes" id="UP000538507">
    <property type="component" value="Unassembled WGS sequence"/>
</dbReference>